<reference evidence="1 2" key="1">
    <citation type="submission" date="2018-02" db="EMBL/GenBank/DDBJ databases">
        <title>Corynebacterium alimpuense sp. nov., a marine obligate actinomycete isolated from sediments of Valparaiso bay, Chile.</title>
        <authorList>
            <person name="Claverias F."/>
            <person name="Gonzales-Siles L."/>
            <person name="Salva-Serra F."/>
            <person name="Inganaes E."/>
            <person name="Molin K."/>
            <person name="Cumsille A."/>
            <person name="Undabarrena A."/>
            <person name="Couve E."/>
            <person name="Moore E.R.B."/>
            <person name="Gomila M."/>
            <person name="Camara B."/>
        </authorList>
    </citation>
    <scope>NUCLEOTIDE SEQUENCE [LARGE SCALE GENOMIC DNA]</scope>
    <source>
        <strain evidence="1 2">CCUG 69366</strain>
    </source>
</reference>
<protein>
    <submittedName>
        <fullName evidence="1">Uncharacterized protein</fullName>
    </submittedName>
</protein>
<dbReference type="AlphaFoldDB" id="A0A3M8KBP9"/>
<sequence length="405" mass="44853">MVAFARFAASATFFLCRLASEPSSGLIGDMDVLVFSTVPIVSPVGASVTAWEEAIYEPAEIADLRILALQDLAEAGLKINDASVTRSHPLARLISRAVVVYRFRREESYSARQLGEFADWAEELNCVFRIGNGPFRNLDGESLLAPGREVKVPVHPEARNRRLRNLRSLRQAGYELNEELPVVVGDAELILRDPVEVSYRLCALSLVAASAGFITQGNFPPVEQWGPELELVEHSLNPRERSFLDDVWKAWRISVSGSGIVAPSPVPSPALIAEAATFHAESFAVEVLAWVLGQVEVAPSRLRAWDFDAEMWKVGDLEALPRCIVNDGCAVLLLQEQVLREPAVIIEAFDLAHVLHHTIEAGDRLWRQRPDWAEGNLPTIARAWTRALSWLCSPNSVWGQAERLL</sequence>
<comment type="caution">
    <text evidence="1">The sequence shown here is derived from an EMBL/GenBank/DDBJ whole genome shotgun (WGS) entry which is preliminary data.</text>
</comment>
<accession>A0A3M8KBP9</accession>
<keyword evidence="2" id="KW-1185">Reference proteome</keyword>
<evidence type="ECO:0000313" key="1">
    <source>
        <dbReference type="EMBL" id="RNE49952.1"/>
    </source>
</evidence>
<dbReference type="InterPro" id="IPR025368">
    <property type="entry name" value="DUF4272"/>
</dbReference>
<dbReference type="Pfam" id="PF14094">
    <property type="entry name" value="DUF4272"/>
    <property type="match status" value="1"/>
</dbReference>
<gene>
    <name evidence="1" type="ORF">C5L39_00825</name>
</gene>
<dbReference type="EMBL" id="PTJO01000001">
    <property type="protein sequence ID" value="RNE49952.1"/>
    <property type="molecule type" value="Genomic_DNA"/>
</dbReference>
<evidence type="ECO:0000313" key="2">
    <source>
        <dbReference type="Proteomes" id="UP000266975"/>
    </source>
</evidence>
<proteinExistence type="predicted"/>
<dbReference type="RefSeq" id="WP_123046997.1">
    <property type="nucleotide sequence ID" value="NZ_PTJO01000001.1"/>
</dbReference>
<name>A0A3M8KBP9_9CORY</name>
<dbReference type="Proteomes" id="UP000266975">
    <property type="component" value="Unassembled WGS sequence"/>
</dbReference>
<organism evidence="1 2">
    <name type="scientific">Corynebacterium alimapuense</name>
    <dbReference type="NCBI Taxonomy" id="1576874"/>
    <lineage>
        <taxon>Bacteria</taxon>
        <taxon>Bacillati</taxon>
        <taxon>Actinomycetota</taxon>
        <taxon>Actinomycetes</taxon>
        <taxon>Mycobacteriales</taxon>
        <taxon>Corynebacteriaceae</taxon>
        <taxon>Corynebacterium</taxon>
    </lineage>
</organism>
<dbReference type="OrthoDB" id="4404882at2"/>